<evidence type="ECO:0000256" key="6">
    <source>
        <dbReference type="ARBA" id="ARBA00023163"/>
    </source>
</evidence>
<dbReference type="PROSITE" id="PS00028">
    <property type="entry name" value="ZINC_FINGER_C2H2_1"/>
    <property type="match status" value="4"/>
</dbReference>
<evidence type="ECO:0000259" key="10">
    <source>
        <dbReference type="PROSITE" id="PS50157"/>
    </source>
</evidence>
<evidence type="ECO:0000256" key="4">
    <source>
        <dbReference type="ARBA" id="ARBA00022833"/>
    </source>
</evidence>
<dbReference type="Proteomes" id="UP000703661">
    <property type="component" value="Unassembled WGS sequence"/>
</dbReference>
<feature type="compositionally biased region" description="Basic and acidic residues" evidence="9">
    <location>
        <begin position="19"/>
        <end position="31"/>
    </location>
</feature>
<keyword evidence="2" id="KW-0479">Metal-binding</keyword>
<keyword evidence="4" id="KW-0862">Zinc</keyword>
<keyword evidence="3 8" id="KW-0863">Zinc-finger</keyword>
<evidence type="ECO:0000256" key="5">
    <source>
        <dbReference type="ARBA" id="ARBA00023015"/>
    </source>
</evidence>
<comment type="subcellular location">
    <subcellularLocation>
        <location evidence="1">Nucleus</location>
    </subcellularLocation>
</comment>
<dbReference type="GO" id="GO:0006357">
    <property type="term" value="P:regulation of transcription by RNA polymerase II"/>
    <property type="evidence" value="ECO:0007669"/>
    <property type="project" value="TreeGrafter"/>
</dbReference>
<evidence type="ECO:0000313" key="12">
    <source>
        <dbReference type="Proteomes" id="UP000703661"/>
    </source>
</evidence>
<dbReference type="InterPro" id="IPR036236">
    <property type="entry name" value="Znf_C2H2_sf"/>
</dbReference>
<protein>
    <recommendedName>
        <fullName evidence="10">C2H2-type domain-containing protein</fullName>
    </recommendedName>
</protein>
<feature type="domain" description="C2H2-type" evidence="10">
    <location>
        <begin position="170"/>
        <end position="200"/>
    </location>
</feature>
<feature type="domain" description="C2H2-type" evidence="10">
    <location>
        <begin position="141"/>
        <end position="170"/>
    </location>
</feature>
<evidence type="ECO:0000256" key="3">
    <source>
        <dbReference type="ARBA" id="ARBA00022771"/>
    </source>
</evidence>
<gene>
    <name evidence="11" type="ORF">BGZ80_005948</name>
</gene>
<feature type="region of interest" description="Disordered" evidence="9">
    <location>
        <begin position="420"/>
        <end position="498"/>
    </location>
</feature>
<feature type="compositionally biased region" description="Polar residues" evidence="9">
    <location>
        <begin position="473"/>
        <end position="498"/>
    </location>
</feature>
<feature type="region of interest" description="Disordered" evidence="9">
    <location>
        <begin position="1"/>
        <end position="140"/>
    </location>
</feature>
<evidence type="ECO:0000256" key="2">
    <source>
        <dbReference type="ARBA" id="ARBA00022723"/>
    </source>
</evidence>
<keyword evidence="7" id="KW-0539">Nucleus</keyword>
<dbReference type="SMART" id="SM00355">
    <property type="entry name" value="ZnF_C2H2"/>
    <property type="match status" value="4"/>
</dbReference>
<feature type="domain" description="C2H2-type" evidence="10">
    <location>
        <begin position="399"/>
        <end position="429"/>
    </location>
</feature>
<sequence>MTDDPSQTHTARQKRKMKLKDMALRESRDPQDLMDLPEPMDNKRRYVDFHHKELKNRHSFKDYPSGDKRVKVHREGESGLRKEKKDKQYKRERSESHISTRDTTPTTPTDAAPENGSPPRYRRQPESNMSSPSGGPRPRPFICHIEDCGKRFVDALQLERHIERHGPKELECDLDMCGKLFSSIMLLRRHQSMVHKRRSEKWESPPGTARQRSGRSRRREPRIVASGDVMDPAELERQPRGSVEVEQSADDYGEDDDGEDDELSRLAPKKGNESKSPKELKQPKLPKQPKEPKAPNEHKPPKGYIPKKLAPKTEMSEGSMDVDTGPSEDGEQVGQGDGPAKTVMRRTQGSVETQDVGKALVPPGPRPRPFHCTYDDCKKVFIDAIQLERHLERHGPKELECGIDGCRKRFSAQMLLRRHQSMVHKRRSPAVPVSANTGMRHQKTTGAAVPTSPLDAPTRLAPTEADELLASANLPSGNSRTTSTQSISARQEQYQIDE</sequence>
<dbReference type="SUPFAM" id="SSF57667">
    <property type="entry name" value="beta-beta-alpha zinc fingers"/>
    <property type="match status" value="2"/>
</dbReference>
<keyword evidence="6" id="KW-0804">Transcription</keyword>
<evidence type="ECO:0000256" key="9">
    <source>
        <dbReference type="SAM" id="MobiDB-lite"/>
    </source>
</evidence>
<keyword evidence="12" id="KW-1185">Reference proteome</keyword>
<feature type="domain" description="C2H2-type" evidence="10">
    <location>
        <begin position="370"/>
        <end position="399"/>
    </location>
</feature>
<keyword evidence="5" id="KW-0805">Transcription regulation</keyword>
<dbReference type="PANTHER" id="PTHR46179:SF13">
    <property type="entry name" value="C2H2-TYPE DOMAIN-CONTAINING PROTEIN"/>
    <property type="match status" value="1"/>
</dbReference>
<dbReference type="InterPro" id="IPR051061">
    <property type="entry name" value="Zinc_finger_trans_reg"/>
</dbReference>
<name>A0A9P6MI61_9FUNG</name>
<feature type="compositionally biased region" description="Polar residues" evidence="9">
    <location>
        <begin position="1"/>
        <end position="10"/>
    </location>
</feature>
<comment type="caution">
    <text evidence="11">The sequence shown here is derived from an EMBL/GenBank/DDBJ whole genome shotgun (WGS) entry which is preliminary data.</text>
</comment>
<dbReference type="GO" id="GO:0008270">
    <property type="term" value="F:zinc ion binding"/>
    <property type="evidence" value="ECO:0007669"/>
    <property type="project" value="UniProtKB-KW"/>
</dbReference>
<dbReference type="AlphaFoldDB" id="A0A9P6MI61"/>
<accession>A0A9P6MI61</accession>
<dbReference type="EMBL" id="JAAAID010002932">
    <property type="protein sequence ID" value="KAG0002587.1"/>
    <property type="molecule type" value="Genomic_DNA"/>
</dbReference>
<proteinExistence type="predicted"/>
<evidence type="ECO:0000256" key="7">
    <source>
        <dbReference type="ARBA" id="ARBA00023242"/>
    </source>
</evidence>
<dbReference type="GO" id="GO:0005634">
    <property type="term" value="C:nucleus"/>
    <property type="evidence" value="ECO:0007669"/>
    <property type="project" value="UniProtKB-SubCell"/>
</dbReference>
<feature type="compositionally biased region" description="Low complexity" evidence="9">
    <location>
        <begin position="102"/>
        <end position="113"/>
    </location>
</feature>
<feature type="compositionally biased region" description="Basic and acidic residues" evidence="9">
    <location>
        <begin position="59"/>
        <end position="100"/>
    </location>
</feature>
<feature type="compositionally biased region" description="Basic and acidic residues" evidence="9">
    <location>
        <begin position="40"/>
        <end position="51"/>
    </location>
</feature>
<dbReference type="Pfam" id="PF00096">
    <property type="entry name" value="zf-C2H2"/>
    <property type="match status" value="2"/>
</dbReference>
<dbReference type="PROSITE" id="PS50157">
    <property type="entry name" value="ZINC_FINGER_C2H2_2"/>
    <property type="match status" value="4"/>
</dbReference>
<organism evidence="11 12">
    <name type="scientific">Entomortierella chlamydospora</name>
    <dbReference type="NCBI Taxonomy" id="101097"/>
    <lineage>
        <taxon>Eukaryota</taxon>
        <taxon>Fungi</taxon>
        <taxon>Fungi incertae sedis</taxon>
        <taxon>Mucoromycota</taxon>
        <taxon>Mortierellomycotina</taxon>
        <taxon>Mortierellomycetes</taxon>
        <taxon>Mortierellales</taxon>
        <taxon>Mortierellaceae</taxon>
        <taxon>Entomortierella</taxon>
    </lineage>
</organism>
<feature type="region of interest" description="Disordered" evidence="9">
    <location>
        <begin position="195"/>
        <end position="364"/>
    </location>
</feature>
<evidence type="ECO:0000256" key="1">
    <source>
        <dbReference type="ARBA" id="ARBA00004123"/>
    </source>
</evidence>
<dbReference type="InterPro" id="IPR013087">
    <property type="entry name" value="Znf_C2H2_type"/>
</dbReference>
<evidence type="ECO:0000256" key="8">
    <source>
        <dbReference type="PROSITE-ProRule" id="PRU00042"/>
    </source>
</evidence>
<feature type="compositionally biased region" description="Acidic residues" evidence="9">
    <location>
        <begin position="247"/>
        <end position="262"/>
    </location>
</feature>
<dbReference type="Gene3D" id="3.30.160.60">
    <property type="entry name" value="Classic Zinc Finger"/>
    <property type="match status" value="2"/>
</dbReference>
<reference evidence="11" key="1">
    <citation type="journal article" date="2020" name="Fungal Divers.">
        <title>Resolving the Mortierellaceae phylogeny through synthesis of multi-gene phylogenetics and phylogenomics.</title>
        <authorList>
            <person name="Vandepol N."/>
            <person name="Liber J."/>
            <person name="Desiro A."/>
            <person name="Na H."/>
            <person name="Kennedy M."/>
            <person name="Barry K."/>
            <person name="Grigoriev I.V."/>
            <person name="Miller A.N."/>
            <person name="O'Donnell K."/>
            <person name="Stajich J.E."/>
            <person name="Bonito G."/>
        </authorList>
    </citation>
    <scope>NUCLEOTIDE SEQUENCE</scope>
    <source>
        <strain evidence="11">NRRL 2769</strain>
    </source>
</reference>
<dbReference type="PANTHER" id="PTHR46179">
    <property type="entry name" value="ZINC FINGER PROTEIN"/>
    <property type="match status" value="1"/>
</dbReference>
<evidence type="ECO:0000313" key="11">
    <source>
        <dbReference type="EMBL" id="KAG0002587.1"/>
    </source>
</evidence>
<feature type="compositionally biased region" description="Basic and acidic residues" evidence="9">
    <location>
        <begin position="270"/>
        <end position="300"/>
    </location>
</feature>